<name>W0A477_9SPHN</name>
<evidence type="ECO:0000313" key="2">
    <source>
        <dbReference type="EMBL" id="AHE52764.1"/>
    </source>
</evidence>
<dbReference type="HOGENOM" id="CLU_575974_0_0_5"/>
<dbReference type="PATRIC" id="fig|1123269.5.peg.996"/>
<protein>
    <recommendedName>
        <fullName evidence="4">BNR repeat-containing family member</fullName>
    </recommendedName>
</protein>
<dbReference type="RefSeq" id="WP_025291060.1">
    <property type="nucleotide sequence ID" value="NZ_CP006644.1"/>
</dbReference>
<gene>
    <name evidence="2" type="ORF">NX02_05120</name>
</gene>
<dbReference type="Pfam" id="PF15892">
    <property type="entry name" value="BNR_4"/>
    <property type="match status" value="1"/>
</dbReference>
<evidence type="ECO:0008006" key="4">
    <source>
        <dbReference type="Google" id="ProtNLM"/>
    </source>
</evidence>
<evidence type="ECO:0000256" key="1">
    <source>
        <dbReference type="SAM" id="SignalP"/>
    </source>
</evidence>
<dbReference type="eggNOG" id="COG4225">
    <property type="taxonomic scope" value="Bacteria"/>
</dbReference>
<dbReference type="STRING" id="1123269.NX02_05120"/>
<keyword evidence="1" id="KW-0732">Signal</keyword>
<feature type="chain" id="PRO_5004784887" description="BNR repeat-containing family member" evidence="1">
    <location>
        <begin position="25"/>
        <end position="446"/>
    </location>
</feature>
<proteinExistence type="predicted"/>
<dbReference type="EMBL" id="CP006644">
    <property type="protein sequence ID" value="AHE52764.1"/>
    <property type="molecule type" value="Genomic_DNA"/>
</dbReference>
<keyword evidence="3" id="KW-1185">Reference proteome</keyword>
<evidence type="ECO:0000313" key="3">
    <source>
        <dbReference type="Proteomes" id="UP000018851"/>
    </source>
</evidence>
<dbReference type="KEGG" id="ssan:NX02_05120"/>
<organism evidence="2 3">
    <name type="scientific">Sphingomonas sanxanigenens DSM 19645 = NX02</name>
    <dbReference type="NCBI Taxonomy" id="1123269"/>
    <lineage>
        <taxon>Bacteria</taxon>
        <taxon>Pseudomonadati</taxon>
        <taxon>Pseudomonadota</taxon>
        <taxon>Alphaproteobacteria</taxon>
        <taxon>Sphingomonadales</taxon>
        <taxon>Sphingomonadaceae</taxon>
        <taxon>Sphingomonas</taxon>
    </lineage>
</organism>
<dbReference type="OrthoDB" id="223410at2"/>
<dbReference type="Proteomes" id="UP000018851">
    <property type="component" value="Chromosome"/>
</dbReference>
<accession>W0A477</accession>
<sequence length="446" mass="49097">MLFRLAVAVALFTATLTAPLAAQAADGCGAEAAPARGATVSAIDRVWSGHAARFALVVTDTRIFVGYYDANRQLSIAARPRDADDWTYHKVDSWLGWDSHNSIAMAVDEAGQLHVVGNLHRDPLVYFRTTGAGDVRTLRREAVMVDAARERRMTYPIFLRDAERRLILKYRDGGSGNGNEIYNVYDAAAARWRPLLQTPLTDGEGKRNAYFMGPVSGPDGRFHIAWVWRDTPMAETNHDLSYARSTDLVHWERSDGRPLALPIRLDAAEIVDPVPVKGGMINNNTVIGFDPAGRVMISYHKFDAAGDTQIHVARRDAKGWTRARVSDWKGFRWDFGGGGSLDSRLVVEGARPVGKDRICVPVIRDGRRIDFLLDAATLERVAELPGQAMAERLAGRVAVPAGMQLNSVEDPGGSGILLAWPTRPPHRDLPSEDIPEPTVLRLLVPR</sequence>
<reference evidence="2 3" key="1">
    <citation type="submission" date="2013-07" db="EMBL/GenBank/DDBJ databases">
        <title>Completed genome of Sphingomonas sanxanigenens NX02.</title>
        <authorList>
            <person name="Ma T."/>
            <person name="Huang H."/>
            <person name="Wu M."/>
            <person name="Li X."/>
            <person name="Li G."/>
        </authorList>
    </citation>
    <scope>NUCLEOTIDE SEQUENCE [LARGE SCALE GENOMIC DNA]</scope>
    <source>
        <strain evidence="2 3">NX02</strain>
    </source>
</reference>
<feature type="signal peptide" evidence="1">
    <location>
        <begin position="1"/>
        <end position="24"/>
    </location>
</feature>
<dbReference type="AlphaFoldDB" id="W0A477"/>